<dbReference type="KEGG" id="xya:ET471_09015"/>
<keyword evidence="10" id="KW-1185">Reference proteome</keyword>
<dbReference type="InterPro" id="IPR007168">
    <property type="entry name" value="Phageshock_PspC_N"/>
</dbReference>
<feature type="transmembrane region" description="Helical" evidence="7">
    <location>
        <begin position="129"/>
        <end position="149"/>
    </location>
</feature>
<reference evidence="9 10" key="1">
    <citation type="submission" date="2019-01" db="EMBL/GenBank/DDBJ databases">
        <title>Genome sequencing of strain FW10M-9.</title>
        <authorList>
            <person name="Heo J."/>
            <person name="Kim S.-J."/>
            <person name="Kim J.-S."/>
            <person name="Hong S.-B."/>
            <person name="Kwon S.-W."/>
        </authorList>
    </citation>
    <scope>NUCLEOTIDE SEQUENCE [LARGE SCALE GENOMIC DNA]</scope>
    <source>
        <strain evidence="9 10">FW10M-9</strain>
    </source>
</reference>
<dbReference type="RefSeq" id="WP_129187666.1">
    <property type="nucleotide sequence ID" value="NZ_CP035493.1"/>
</dbReference>
<feature type="transmembrane region" description="Helical" evidence="7">
    <location>
        <begin position="364"/>
        <end position="381"/>
    </location>
</feature>
<organism evidence="9 10">
    <name type="scientific">Xylanimonas protaetiae</name>
    <dbReference type="NCBI Taxonomy" id="2509457"/>
    <lineage>
        <taxon>Bacteria</taxon>
        <taxon>Bacillati</taxon>
        <taxon>Actinomycetota</taxon>
        <taxon>Actinomycetes</taxon>
        <taxon>Micrococcales</taxon>
        <taxon>Promicromonosporaceae</taxon>
        <taxon>Xylanimonas</taxon>
    </lineage>
</organism>
<keyword evidence="2" id="KW-1003">Cell membrane</keyword>
<dbReference type="OrthoDB" id="7359894at2"/>
<dbReference type="EMBL" id="CP035493">
    <property type="protein sequence ID" value="QAY70160.1"/>
    <property type="molecule type" value="Genomic_DNA"/>
</dbReference>
<evidence type="ECO:0000256" key="5">
    <source>
        <dbReference type="ARBA" id="ARBA00023136"/>
    </source>
</evidence>
<feature type="compositionally biased region" description="Low complexity" evidence="6">
    <location>
        <begin position="217"/>
        <end position="251"/>
    </location>
</feature>
<feature type="transmembrane region" description="Helical" evidence="7">
    <location>
        <begin position="337"/>
        <end position="357"/>
    </location>
</feature>
<gene>
    <name evidence="9" type="ORF">ET471_09015</name>
</gene>
<dbReference type="InterPro" id="IPR052027">
    <property type="entry name" value="PspC"/>
</dbReference>
<sequence length="532" mass="55445">MPPPPGTPPYDPNRGSGQDRFFDSIRRTGLYRTEDRWVGGVAGGLAARLGWDPLLVRGLLFLSFFLTGIGLVAYAIGWALLPEQRDGRIHLQQAFRGDFNGALVGAAVALIVGLNRADGTWWNGGWGGWGWIVTLFWIAVWVTIGWLLVRYLRDRRRNRGAAGGGAAGYPPYPTQPGGAPYAAPASSSASAADAGGYAASSTPSEGVTSPVPPTTPYAPFAAAVPPTQAAQPTSSTSSYHHGNAAQARVTAANARAEAARARAAASREEAQARAFAARQRAEARAAERASRPVTKSAGAGTVGVVFGLMLVAGALLAAADRTGFRFPSPFDGSYDAALLWVGVSLVIVGAAVVVSGIRGRSSGWLGFLAIVGLVVALPWSVTAGNDDFRGLRITSDDDAWVGVRNGIDVSEGTVTPRSVAEAERGFRAQFGDPTIDLSGLDLSGATVDDPVEVPIRLTAGDLTVVVPRDIAVEADVRLLAGQVVWRVDPDERTLSRVGSSTARLRSDEAADDGAILRLLVSAGAGNVTVEEG</sequence>
<dbReference type="Proteomes" id="UP000292118">
    <property type="component" value="Chromosome"/>
</dbReference>
<evidence type="ECO:0000256" key="7">
    <source>
        <dbReference type="SAM" id="Phobius"/>
    </source>
</evidence>
<feature type="region of interest" description="Disordered" evidence="6">
    <location>
        <begin position="192"/>
        <end position="251"/>
    </location>
</feature>
<feature type="transmembrane region" description="Helical" evidence="7">
    <location>
        <begin position="101"/>
        <end position="117"/>
    </location>
</feature>
<evidence type="ECO:0000256" key="3">
    <source>
        <dbReference type="ARBA" id="ARBA00022692"/>
    </source>
</evidence>
<name>A0A4P6F2T9_9MICO</name>
<evidence type="ECO:0000256" key="2">
    <source>
        <dbReference type="ARBA" id="ARBA00022475"/>
    </source>
</evidence>
<evidence type="ECO:0000256" key="1">
    <source>
        <dbReference type="ARBA" id="ARBA00004162"/>
    </source>
</evidence>
<evidence type="ECO:0000256" key="6">
    <source>
        <dbReference type="SAM" id="MobiDB-lite"/>
    </source>
</evidence>
<protein>
    <submittedName>
        <fullName evidence="9">PspC domain-containing protein</fullName>
    </submittedName>
</protein>
<feature type="compositionally biased region" description="Low complexity" evidence="6">
    <location>
        <begin position="192"/>
        <end position="209"/>
    </location>
</feature>
<feature type="domain" description="Phage shock protein PspC N-terminal" evidence="8">
    <location>
        <begin position="29"/>
        <end position="83"/>
    </location>
</feature>
<feature type="transmembrane region" description="Helical" evidence="7">
    <location>
        <begin position="297"/>
        <end position="317"/>
    </location>
</feature>
<dbReference type="GO" id="GO:0005886">
    <property type="term" value="C:plasma membrane"/>
    <property type="evidence" value="ECO:0007669"/>
    <property type="project" value="UniProtKB-SubCell"/>
</dbReference>
<dbReference type="AlphaFoldDB" id="A0A4P6F2T9"/>
<evidence type="ECO:0000313" key="10">
    <source>
        <dbReference type="Proteomes" id="UP000292118"/>
    </source>
</evidence>
<keyword evidence="5 7" id="KW-0472">Membrane</keyword>
<feature type="transmembrane region" description="Helical" evidence="7">
    <location>
        <begin position="59"/>
        <end position="81"/>
    </location>
</feature>
<dbReference type="PANTHER" id="PTHR33885:SF3">
    <property type="entry name" value="PHAGE SHOCK PROTEIN C"/>
    <property type="match status" value="1"/>
</dbReference>
<evidence type="ECO:0000259" key="8">
    <source>
        <dbReference type="Pfam" id="PF04024"/>
    </source>
</evidence>
<accession>A0A4P6F2T9</accession>
<dbReference type="Pfam" id="PF04024">
    <property type="entry name" value="PspC"/>
    <property type="match status" value="1"/>
</dbReference>
<evidence type="ECO:0000313" key="9">
    <source>
        <dbReference type="EMBL" id="QAY70160.1"/>
    </source>
</evidence>
<evidence type="ECO:0000256" key="4">
    <source>
        <dbReference type="ARBA" id="ARBA00022989"/>
    </source>
</evidence>
<keyword evidence="3 7" id="KW-0812">Transmembrane</keyword>
<comment type="subcellular location">
    <subcellularLocation>
        <location evidence="1">Cell membrane</location>
        <topology evidence="1">Single-pass membrane protein</topology>
    </subcellularLocation>
</comment>
<dbReference type="PANTHER" id="PTHR33885">
    <property type="entry name" value="PHAGE SHOCK PROTEIN C"/>
    <property type="match status" value="1"/>
</dbReference>
<keyword evidence="4 7" id="KW-1133">Transmembrane helix</keyword>
<proteinExistence type="predicted"/>